<gene>
    <name evidence="2" type="ORF">CAL24_11380</name>
</gene>
<dbReference type="InterPro" id="IPR007332">
    <property type="entry name" value="DUF411"/>
</dbReference>
<evidence type="ECO:0000256" key="1">
    <source>
        <dbReference type="SAM" id="SignalP"/>
    </source>
</evidence>
<dbReference type="EMBL" id="NEVT01000006">
    <property type="protein sequence ID" value="OZI75806.1"/>
    <property type="molecule type" value="Genomic_DNA"/>
</dbReference>
<organism evidence="2 3">
    <name type="scientific">Bordetella genomosp. 2</name>
    <dbReference type="NCBI Taxonomy" id="1983456"/>
    <lineage>
        <taxon>Bacteria</taxon>
        <taxon>Pseudomonadati</taxon>
        <taxon>Pseudomonadota</taxon>
        <taxon>Betaproteobacteria</taxon>
        <taxon>Burkholderiales</taxon>
        <taxon>Alcaligenaceae</taxon>
        <taxon>Bordetella</taxon>
    </lineage>
</organism>
<keyword evidence="1" id="KW-0732">Signal</keyword>
<protein>
    <submittedName>
        <fullName evidence="2">Metal-binding protein</fullName>
    </submittedName>
</protein>
<accession>A0A261VNU1</accession>
<comment type="caution">
    <text evidence="2">The sequence shown here is derived from an EMBL/GenBank/DDBJ whole genome shotgun (WGS) entry which is preliminary data.</text>
</comment>
<proteinExistence type="predicted"/>
<dbReference type="Proteomes" id="UP000215633">
    <property type="component" value="Unassembled WGS sequence"/>
</dbReference>
<evidence type="ECO:0000313" key="2">
    <source>
        <dbReference type="EMBL" id="OZI75806.1"/>
    </source>
</evidence>
<keyword evidence="3" id="KW-1185">Reference proteome</keyword>
<feature type="chain" id="PRO_5012447220" evidence="1">
    <location>
        <begin position="29"/>
        <end position="159"/>
    </location>
</feature>
<evidence type="ECO:0000313" key="3">
    <source>
        <dbReference type="Proteomes" id="UP000215633"/>
    </source>
</evidence>
<reference evidence="3" key="1">
    <citation type="submission" date="2017-05" db="EMBL/GenBank/DDBJ databases">
        <title>Complete and WGS of Bordetella genogroups.</title>
        <authorList>
            <person name="Spilker T."/>
            <person name="Lipuma J."/>
        </authorList>
    </citation>
    <scope>NUCLEOTIDE SEQUENCE [LARGE SCALE GENOMIC DNA]</scope>
    <source>
        <strain evidence="3">AU8256</strain>
    </source>
</reference>
<name>A0A261VNU1_9BORD</name>
<sequence length="159" mass="17317">MPIDISRPLSTRRRLLAGLALAPLAARAAAPGATVRVWKTPTCGCCQDWIAHLRDHGFQVEVSEVDDTSAIRERLGIPREYGSCHTGLVAGYALEGHVPARDIQRLLRERPAAIGLAVPGMPLGSPGMDGPEYEGRKHPYEVLLVRRWGLTSVFQAYPA</sequence>
<feature type="signal peptide" evidence="1">
    <location>
        <begin position="1"/>
        <end position="28"/>
    </location>
</feature>
<dbReference type="Pfam" id="PF04214">
    <property type="entry name" value="DUF411"/>
    <property type="match status" value="1"/>
</dbReference>
<dbReference type="AlphaFoldDB" id="A0A261VNU1"/>